<dbReference type="EMBL" id="FOVC01000009">
    <property type="protein sequence ID" value="SFN51765.1"/>
    <property type="molecule type" value="Genomic_DNA"/>
</dbReference>
<protein>
    <submittedName>
        <fullName evidence="1">Uncharacterized protein</fullName>
    </submittedName>
</protein>
<name>A0A1I4ZND1_9GAMM</name>
<evidence type="ECO:0000313" key="1">
    <source>
        <dbReference type="EMBL" id="SFN51765.1"/>
    </source>
</evidence>
<organism evidence="1 2">
    <name type="scientific">Izhakiella capsodis</name>
    <dbReference type="NCBI Taxonomy" id="1367852"/>
    <lineage>
        <taxon>Bacteria</taxon>
        <taxon>Pseudomonadati</taxon>
        <taxon>Pseudomonadota</taxon>
        <taxon>Gammaproteobacteria</taxon>
        <taxon>Enterobacterales</taxon>
        <taxon>Erwiniaceae</taxon>
        <taxon>Izhakiella</taxon>
    </lineage>
</organism>
<dbReference type="Proteomes" id="UP000242222">
    <property type="component" value="Unassembled WGS sequence"/>
</dbReference>
<proteinExistence type="predicted"/>
<evidence type="ECO:0000313" key="2">
    <source>
        <dbReference type="Proteomes" id="UP000242222"/>
    </source>
</evidence>
<reference evidence="2" key="1">
    <citation type="submission" date="2016-10" db="EMBL/GenBank/DDBJ databases">
        <authorList>
            <person name="Varghese N."/>
            <person name="Submissions S."/>
        </authorList>
    </citation>
    <scope>NUCLEOTIDE SEQUENCE [LARGE SCALE GENOMIC DNA]</scope>
    <source>
        <strain evidence="2">N6PO6</strain>
    </source>
</reference>
<dbReference type="STRING" id="1367852.SAMN05216516_10970"/>
<dbReference type="AlphaFoldDB" id="A0A1I4ZND1"/>
<sequence>MVSLLYPQQAAITLWLRYSINWASTCMTPNFPHRKGQLGHGAGGNVFKGFNIAMKDISEEFAHSVSSDKKKFKSVKNIHSRILPGNFFEVSHIFMLSGVWHWG</sequence>
<gene>
    <name evidence="1" type="ORF">SAMN05216516_10970</name>
</gene>
<accession>A0A1I4ZND1</accession>
<keyword evidence="2" id="KW-1185">Reference proteome</keyword>